<evidence type="ECO:0000313" key="6">
    <source>
        <dbReference type="EMBL" id="KAG0000346.1"/>
    </source>
</evidence>
<feature type="domain" description="3CxxC-type" evidence="5">
    <location>
        <begin position="447"/>
        <end position="546"/>
    </location>
</feature>
<dbReference type="Pfam" id="PF13695">
    <property type="entry name" value="Zn_ribbon_3CxxC"/>
    <property type="match status" value="1"/>
</dbReference>
<dbReference type="Proteomes" id="UP000703661">
    <property type="component" value="Unassembled WGS sequence"/>
</dbReference>
<keyword evidence="2" id="KW-0863">Zinc-finger</keyword>
<dbReference type="InterPro" id="IPR027377">
    <property type="entry name" value="ZAR1/RTP1-5-like_Znf-3CxxC"/>
</dbReference>
<comment type="caution">
    <text evidence="6">The sequence shown here is derived from an EMBL/GenBank/DDBJ whole genome shotgun (WGS) entry which is preliminary data.</text>
</comment>
<feature type="compositionally biased region" description="Polar residues" evidence="4">
    <location>
        <begin position="254"/>
        <end position="263"/>
    </location>
</feature>
<gene>
    <name evidence="6" type="ORF">BGZ80_006379</name>
</gene>
<evidence type="ECO:0000256" key="3">
    <source>
        <dbReference type="ARBA" id="ARBA00022833"/>
    </source>
</evidence>
<proteinExistence type="predicted"/>
<feature type="compositionally biased region" description="Basic and acidic residues" evidence="4">
    <location>
        <begin position="373"/>
        <end position="382"/>
    </location>
</feature>
<feature type="region of interest" description="Disordered" evidence="4">
    <location>
        <begin position="362"/>
        <end position="409"/>
    </location>
</feature>
<dbReference type="AlphaFoldDB" id="A0A9P6STQ8"/>
<evidence type="ECO:0000256" key="2">
    <source>
        <dbReference type="ARBA" id="ARBA00022771"/>
    </source>
</evidence>
<protein>
    <recommendedName>
        <fullName evidence="5">3CxxC-type domain-containing protein</fullName>
    </recommendedName>
</protein>
<accession>A0A9P6STQ8</accession>
<keyword evidence="1" id="KW-0479">Metal-binding</keyword>
<reference evidence="6" key="1">
    <citation type="journal article" date="2020" name="Fungal Divers.">
        <title>Resolving the Mortierellaceae phylogeny through synthesis of multi-gene phylogenetics and phylogenomics.</title>
        <authorList>
            <person name="Vandepol N."/>
            <person name="Liber J."/>
            <person name="Desiro A."/>
            <person name="Na H."/>
            <person name="Kennedy M."/>
            <person name="Barry K."/>
            <person name="Grigoriev I.V."/>
            <person name="Miller A.N."/>
            <person name="O'Donnell K."/>
            <person name="Stajich J.E."/>
            <person name="Bonito G."/>
        </authorList>
    </citation>
    <scope>NUCLEOTIDE SEQUENCE</scope>
    <source>
        <strain evidence="6">NRRL 2769</strain>
    </source>
</reference>
<evidence type="ECO:0000313" key="7">
    <source>
        <dbReference type="Proteomes" id="UP000703661"/>
    </source>
</evidence>
<sequence>MEWIYSIVDKLTEPFRDKIEGSERIPSHETRATGGPANGIPYHHHKPLHHLQQGLRPQESNMAASTVLAVPAVLTGSDLPKVATHQVADAFYLKLLDLNTPDLYQLKIGDYPKWAKDLLHVERRRRKKNKGKYCRLTKIDREEIISTYMASLSLPSETTAPSKQESTTINVEEPNFYSTKWTEDASDNVVVKFNHGLAAMSSVDLGRLSISNYPKWARKEIHRERCHRKNQTGAVGQPSNKDQKRAIPIGMDQPSPQENSISPATKKPNPQEEMKVDFSLKASTSKATYPSGTITSSKQASTTINVEEPDFYSTKWPEDASDNVIMKFSHGLDAMSSVDLGKLYPNKYPKWARREIDRERFERKNQASAVDQPSDKDQKKAIPVEICQPSPQKNDVSPDAKESSPREEMEADFLHNALTSKATYSLIYDKSIADRTVSRRSKYGPRSMYGIFNCRGTCWHRWRSGKVAAELWLRVDTGRYRVVLHSQRCQKCDRYAEPEIEVEAYVLKVIRAFDLWKGLRDFEEGDPHHKSAAPHDYDRCHGCEKGVCSRLFELLRSLNSLPYSPEAKGTSYAMLSRLLNTKPHVFTPYPDLLRFLKNRDASQARG</sequence>
<keyword evidence="3" id="KW-0862">Zinc</keyword>
<feature type="region of interest" description="Disordered" evidence="4">
    <location>
        <begin position="223"/>
        <end position="271"/>
    </location>
</feature>
<dbReference type="SMART" id="SM01328">
    <property type="entry name" value="zf-3CxxC"/>
    <property type="match status" value="1"/>
</dbReference>
<organism evidence="6 7">
    <name type="scientific">Entomortierella chlamydospora</name>
    <dbReference type="NCBI Taxonomy" id="101097"/>
    <lineage>
        <taxon>Eukaryota</taxon>
        <taxon>Fungi</taxon>
        <taxon>Fungi incertae sedis</taxon>
        <taxon>Mucoromycota</taxon>
        <taxon>Mortierellomycotina</taxon>
        <taxon>Mortierellomycetes</taxon>
        <taxon>Mortierellales</taxon>
        <taxon>Mortierellaceae</taxon>
        <taxon>Entomortierella</taxon>
    </lineage>
</organism>
<evidence type="ECO:0000256" key="1">
    <source>
        <dbReference type="ARBA" id="ARBA00022723"/>
    </source>
</evidence>
<evidence type="ECO:0000259" key="5">
    <source>
        <dbReference type="SMART" id="SM01328"/>
    </source>
</evidence>
<dbReference type="EMBL" id="JAAAID010003148">
    <property type="protein sequence ID" value="KAG0000346.1"/>
    <property type="molecule type" value="Genomic_DNA"/>
</dbReference>
<name>A0A9P6STQ8_9FUNG</name>
<keyword evidence="7" id="KW-1185">Reference proteome</keyword>
<evidence type="ECO:0000256" key="4">
    <source>
        <dbReference type="SAM" id="MobiDB-lite"/>
    </source>
</evidence>
<feature type="compositionally biased region" description="Basic and acidic residues" evidence="4">
    <location>
        <begin position="396"/>
        <end position="408"/>
    </location>
</feature>
<feature type="compositionally biased region" description="Polar residues" evidence="4">
    <location>
        <begin position="231"/>
        <end position="240"/>
    </location>
</feature>
<dbReference type="GO" id="GO:0008270">
    <property type="term" value="F:zinc ion binding"/>
    <property type="evidence" value="ECO:0007669"/>
    <property type="project" value="UniProtKB-KW"/>
</dbReference>